<dbReference type="AlphaFoldDB" id="A0A0D2WYD4"/>
<dbReference type="RefSeq" id="XP_004340033.1">
    <property type="nucleotide sequence ID" value="XM_004339985.1"/>
</dbReference>
<sequence>MHQRPPSSRLDQLQRKPPPDLEGLEWVGPNSTTRYLGVMLGHGDLTVANFGDLLDKLHGQLSRWLVHGPSLPGRVLIANTIALSKVCSSGTQANGRELTRPTSQHQSNPWHADSDSSLFGVTSKPSSPKPPWHGVSRMLPHGSTLLSTSGVRQTTQHAHSTCSGW</sequence>
<evidence type="ECO:0000313" key="3">
    <source>
        <dbReference type="Proteomes" id="UP000008743"/>
    </source>
</evidence>
<keyword evidence="3" id="KW-1185">Reference proteome</keyword>
<feature type="compositionally biased region" description="Polar residues" evidence="1">
    <location>
        <begin position="92"/>
        <end position="126"/>
    </location>
</feature>
<feature type="compositionally biased region" description="Polar residues" evidence="1">
    <location>
        <begin position="144"/>
        <end position="165"/>
    </location>
</feature>
<feature type="region of interest" description="Disordered" evidence="1">
    <location>
        <begin position="92"/>
        <end position="165"/>
    </location>
</feature>
<reference evidence="3" key="1">
    <citation type="submission" date="2011-02" db="EMBL/GenBank/DDBJ databases">
        <title>The Genome Sequence of Capsaspora owczarzaki ATCC 30864.</title>
        <authorList>
            <person name="Russ C."/>
            <person name="Cuomo C."/>
            <person name="Burger G."/>
            <person name="Gray M.W."/>
            <person name="Holland P.W.H."/>
            <person name="King N."/>
            <person name="Lang F.B.F."/>
            <person name="Roger A.J."/>
            <person name="Ruiz-Trillo I."/>
            <person name="Young S.K."/>
            <person name="Zeng Q."/>
            <person name="Gargeya S."/>
            <person name="Alvarado L."/>
            <person name="Berlin A."/>
            <person name="Chapman S.B."/>
            <person name="Chen Z."/>
            <person name="Freedman E."/>
            <person name="Gellesch M."/>
            <person name="Goldberg J."/>
            <person name="Griggs A."/>
            <person name="Gujja S."/>
            <person name="Heilman E."/>
            <person name="Heiman D."/>
            <person name="Howarth C."/>
            <person name="Mehta T."/>
            <person name="Neiman D."/>
            <person name="Pearson M."/>
            <person name="Roberts A."/>
            <person name="Saif S."/>
            <person name="Shea T."/>
            <person name="Shenoy N."/>
            <person name="Sisk P."/>
            <person name="Stolte C."/>
            <person name="Sykes S."/>
            <person name="White J."/>
            <person name="Yandava C."/>
            <person name="Haas B."/>
            <person name="Nusbaum C."/>
            <person name="Birren B."/>
        </authorList>
    </citation>
    <scope>NUCLEOTIDE SEQUENCE</scope>
    <source>
        <strain evidence="3">ATCC 30864</strain>
    </source>
</reference>
<dbReference type="EMBL" id="KE346439">
    <property type="protein sequence ID" value="KJE98450.1"/>
    <property type="molecule type" value="Genomic_DNA"/>
</dbReference>
<feature type="region of interest" description="Disordered" evidence="1">
    <location>
        <begin position="1"/>
        <end position="22"/>
    </location>
</feature>
<dbReference type="InParanoid" id="A0A0D2WYD4"/>
<proteinExistence type="predicted"/>
<organism evidence="2 3">
    <name type="scientific">Capsaspora owczarzaki (strain ATCC 30864)</name>
    <dbReference type="NCBI Taxonomy" id="595528"/>
    <lineage>
        <taxon>Eukaryota</taxon>
        <taxon>Filasterea</taxon>
        <taxon>Capsaspora</taxon>
    </lineage>
</organism>
<accession>A0A0D2WYD4</accession>
<evidence type="ECO:0000256" key="1">
    <source>
        <dbReference type="SAM" id="MobiDB-lite"/>
    </source>
</evidence>
<name>A0A0D2WYD4_CAPO3</name>
<protein>
    <submittedName>
        <fullName evidence="2">Uncharacterized protein</fullName>
    </submittedName>
</protein>
<gene>
    <name evidence="2" type="ORF">CAOG_008381</name>
</gene>
<evidence type="ECO:0000313" key="2">
    <source>
        <dbReference type="EMBL" id="KJE98450.1"/>
    </source>
</evidence>
<feature type="compositionally biased region" description="Polar residues" evidence="1">
    <location>
        <begin position="1"/>
        <end position="11"/>
    </location>
</feature>
<dbReference type="Proteomes" id="UP000008743">
    <property type="component" value="Unassembled WGS sequence"/>
</dbReference>